<dbReference type="Proteomes" id="UP000003532">
    <property type="component" value="Unassembled WGS sequence"/>
</dbReference>
<evidence type="ECO:0000256" key="2">
    <source>
        <dbReference type="ARBA" id="ARBA00022741"/>
    </source>
</evidence>
<dbReference type="GO" id="GO:0004812">
    <property type="term" value="F:aminoacyl-tRNA ligase activity"/>
    <property type="evidence" value="ECO:0007669"/>
    <property type="project" value="UniProtKB-KW"/>
</dbReference>
<dbReference type="EMBL" id="AFCO01001978">
    <property type="protein sequence ID" value="EHC48370.1"/>
    <property type="molecule type" value="Genomic_DNA"/>
</dbReference>
<organism evidence="5 6">
    <name type="scientific">Salmonella enterica subsp. enterica serovar Inverness str. R8-3668</name>
    <dbReference type="NCBI Taxonomy" id="913075"/>
    <lineage>
        <taxon>Bacteria</taxon>
        <taxon>Pseudomonadati</taxon>
        <taxon>Pseudomonadota</taxon>
        <taxon>Gammaproteobacteria</taxon>
        <taxon>Enterobacterales</taxon>
        <taxon>Enterobacteriaceae</taxon>
        <taxon>Salmonella</taxon>
    </lineage>
</organism>
<evidence type="ECO:0000256" key="3">
    <source>
        <dbReference type="ARBA" id="ARBA00022840"/>
    </source>
</evidence>
<gene>
    <name evidence="5" type="ORF">LTSEINV_6077</name>
</gene>
<feature type="domain" description="Aminoacyl-tRNA synthetase class II (D/K/N)" evidence="4">
    <location>
        <begin position="15"/>
        <end position="55"/>
    </location>
</feature>
<reference evidence="5 6" key="1">
    <citation type="journal article" date="2011" name="BMC Genomics">
        <title>Genome sequencing reveals diversification of virulence factor content and possible host adaptation in distinct subpopulations of Salmonella enterica.</title>
        <authorList>
            <person name="den Bakker H.C."/>
            <person name="Moreno Switt A.I."/>
            <person name="Govoni G."/>
            <person name="Cummings C.A."/>
            <person name="Ranieri M.L."/>
            <person name="Degoricija L."/>
            <person name="Hoelzer K."/>
            <person name="Rodriguez-Rivera L.D."/>
            <person name="Brown S."/>
            <person name="Bolchacova E."/>
            <person name="Furtado M.R."/>
            <person name="Wiedmann M."/>
        </authorList>
    </citation>
    <scope>NUCLEOTIDE SEQUENCE [LARGE SCALE GENOMIC DNA]</scope>
    <source>
        <strain evidence="5 6">R8-3668</strain>
    </source>
</reference>
<dbReference type="Gene3D" id="3.30.930.10">
    <property type="entry name" value="Bira Bifunctional Protein, Domain 2"/>
    <property type="match status" value="1"/>
</dbReference>
<protein>
    <submittedName>
        <fullName evidence="5">Lysyl-tRNA synthetase</fullName>
    </submittedName>
</protein>
<evidence type="ECO:0000313" key="5">
    <source>
        <dbReference type="EMBL" id="EHC48370.1"/>
    </source>
</evidence>
<dbReference type="GO" id="GO:0006418">
    <property type="term" value="P:tRNA aminoacylation for protein translation"/>
    <property type="evidence" value="ECO:0007669"/>
    <property type="project" value="InterPro"/>
</dbReference>
<accession>G5NLJ0</accession>
<dbReference type="InterPro" id="IPR004364">
    <property type="entry name" value="Aa-tRNA-synt_II"/>
</dbReference>
<evidence type="ECO:0000256" key="1">
    <source>
        <dbReference type="ARBA" id="ARBA00022598"/>
    </source>
</evidence>
<dbReference type="AlphaFoldDB" id="G5NLJ0"/>
<evidence type="ECO:0000313" key="6">
    <source>
        <dbReference type="Proteomes" id="UP000003532"/>
    </source>
</evidence>
<keyword evidence="1" id="KW-0436">Ligase</keyword>
<proteinExistence type="predicted"/>
<comment type="caution">
    <text evidence="5">The sequence shown here is derived from an EMBL/GenBank/DDBJ whole genome shotgun (WGS) entry which is preliminary data.</text>
</comment>
<feature type="non-terminal residue" evidence="5">
    <location>
        <position position="64"/>
    </location>
</feature>
<dbReference type="Pfam" id="PF00152">
    <property type="entry name" value="tRNA-synt_2"/>
    <property type="match status" value="1"/>
</dbReference>
<dbReference type="InterPro" id="IPR045864">
    <property type="entry name" value="aa-tRNA-synth_II/BPL/LPL"/>
</dbReference>
<dbReference type="GO" id="GO:0005524">
    <property type="term" value="F:ATP binding"/>
    <property type="evidence" value="ECO:0007669"/>
    <property type="project" value="InterPro"/>
</dbReference>
<evidence type="ECO:0000259" key="4">
    <source>
        <dbReference type="Pfam" id="PF00152"/>
    </source>
</evidence>
<dbReference type="SUPFAM" id="SSF55681">
    <property type="entry name" value="Class II aaRS and biotin synthetases"/>
    <property type="match status" value="1"/>
</dbReference>
<keyword evidence="3" id="KW-0067">ATP-binding</keyword>
<keyword evidence="2" id="KW-0547">Nucleotide-binding</keyword>
<name>G5NLJ0_SALET</name>
<keyword evidence="5" id="KW-0030">Aminoacyl-tRNA synthetase</keyword>
<sequence length="64" mass="7153">MSETATWQPSASIPNLLKRAAIMTEIRRFFADRGVLEVETPCMSQATVTDIHLFPFETSDLAIP</sequence>